<dbReference type="PANTHER" id="PTHR42791">
    <property type="entry name" value="GNAT FAMILY ACETYLTRANSFERASE"/>
    <property type="match status" value="1"/>
</dbReference>
<dbReference type="PANTHER" id="PTHR42791:SF1">
    <property type="entry name" value="N-ACETYLTRANSFERASE DOMAIN-CONTAINING PROTEIN"/>
    <property type="match status" value="1"/>
</dbReference>
<dbReference type="PATRIC" id="fig|54915.3.peg.2699"/>
<reference evidence="4" key="1">
    <citation type="submission" date="2015-07" db="EMBL/GenBank/DDBJ databases">
        <title>Genome sequencing project for genomic taxonomy and phylogenomics of Bacillus-like bacteria.</title>
        <authorList>
            <person name="Liu B."/>
            <person name="Wang J."/>
            <person name="Zhu Y."/>
            <person name="Liu G."/>
            <person name="Chen Q."/>
            <person name="Chen Z."/>
            <person name="Lan J."/>
            <person name="Che J."/>
            <person name="Ge C."/>
            <person name="Shi H."/>
            <person name="Pan Z."/>
            <person name="Liu X."/>
        </authorList>
    </citation>
    <scope>NUCLEOTIDE SEQUENCE [LARGE SCALE GENOMIC DNA]</scope>
    <source>
        <strain evidence="4">DSM 9887</strain>
    </source>
</reference>
<reference evidence="2 5" key="3">
    <citation type="submission" date="2019-06" db="EMBL/GenBank/DDBJ databases">
        <title>Whole genome shotgun sequence of Brevibacillus reuszeri NBRC 15719.</title>
        <authorList>
            <person name="Hosoyama A."/>
            <person name="Uohara A."/>
            <person name="Ohji S."/>
            <person name="Ichikawa N."/>
        </authorList>
    </citation>
    <scope>NUCLEOTIDE SEQUENCE [LARGE SCALE GENOMIC DNA]</scope>
    <source>
        <strain evidence="2 5">NBRC 15719</strain>
    </source>
</reference>
<dbReference type="RefSeq" id="WP_049739787.1">
    <property type="nucleotide sequence ID" value="NZ_BJON01000002.1"/>
</dbReference>
<gene>
    <name evidence="3" type="ORF">ADS79_18055</name>
    <name evidence="2" type="ORF">BRE01_07380</name>
</gene>
<organism evidence="3 4">
    <name type="scientific">Brevibacillus reuszeri</name>
    <dbReference type="NCBI Taxonomy" id="54915"/>
    <lineage>
        <taxon>Bacteria</taxon>
        <taxon>Bacillati</taxon>
        <taxon>Bacillota</taxon>
        <taxon>Bacilli</taxon>
        <taxon>Bacillales</taxon>
        <taxon>Paenibacillaceae</taxon>
        <taxon>Brevibacillus</taxon>
    </lineage>
</organism>
<proteinExistence type="predicted"/>
<comment type="caution">
    <text evidence="3">The sequence shown here is derived from an EMBL/GenBank/DDBJ whole genome shotgun (WGS) entry which is preliminary data.</text>
</comment>
<name>A0A0K9YRE7_9BACL</name>
<evidence type="ECO:0000313" key="4">
    <source>
        <dbReference type="Proteomes" id="UP000036834"/>
    </source>
</evidence>
<dbReference type="GO" id="GO:0016747">
    <property type="term" value="F:acyltransferase activity, transferring groups other than amino-acyl groups"/>
    <property type="evidence" value="ECO:0007669"/>
    <property type="project" value="InterPro"/>
</dbReference>
<keyword evidence="5" id="KW-1185">Reference proteome</keyword>
<dbReference type="PROSITE" id="PS51186">
    <property type="entry name" value="GNAT"/>
    <property type="match status" value="1"/>
</dbReference>
<dbReference type="EMBL" id="BJON01000002">
    <property type="protein sequence ID" value="GED67036.1"/>
    <property type="molecule type" value="Genomic_DNA"/>
</dbReference>
<dbReference type="Proteomes" id="UP000036834">
    <property type="component" value="Unassembled WGS sequence"/>
</dbReference>
<accession>A0A0K9YRE7</accession>
<evidence type="ECO:0000313" key="2">
    <source>
        <dbReference type="EMBL" id="GED67036.1"/>
    </source>
</evidence>
<sequence>MLSNQDLVLDNFKKKISSLPLWIPGAHVYDNPHFIAVDCGLPSDTFNVFLPLSSLTKDTQVSVQQAIRSFLDKGFPISIWMDQRFVTPDVVELFAELGKNEAERNITMKLESGSIGSSAPMAAGLEIKRVKSADELLQYAGVFQSLFAGSREQESLVHYFDQAAANFHIDQQHQWFVGFLDNQAVSTGYLIETENSYGIYDVMTRAEHRGKGLGSAMFDHLLQQVREEGNGKPCVLQASEDGINIYRRAGFTEVGEMVVFE</sequence>
<dbReference type="Gene3D" id="3.40.630.30">
    <property type="match status" value="1"/>
</dbReference>
<dbReference type="STRING" id="54915.ADS79_18055"/>
<dbReference type="SUPFAM" id="SSF55729">
    <property type="entry name" value="Acyl-CoA N-acyltransferases (Nat)"/>
    <property type="match status" value="1"/>
</dbReference>
<evidence type="ECO:0000313" key="3">
    <source>
        <dbReference type="EMBL" id="KNB70765.1"/>
    </source>
</evidence>
<dbReference type="Proteomes" id="UP000319578">
    <property type="component" value="Unassembled WGS sequence"/>
</dbReference>
<reference evidence="3" key="2">
    <citation type="submission" date="2015-07" db="EMBL/GenBank/DDBJ databases">
        <title>MeaNS - Measles Nucleotide Surveillance Program.</title>
        <authorList>
            <person name="Tran T."/>
            <person name="Druce J."/>
        </authorList>
    </citation>
    <scope>NUCLEOTIDE SEQUENCE</scope>
    <source>
        <strain evidence="3">DSM 9887</strain>
    </source>
</reference>
<dbReference type="Pfam" id="PF00583">
    <property type="entry name" value="Acetyltransf_1"/>
    <property type="match status" value="1"/>
</dbReference>
<dbReference type="InterPro" id="IPR052523">
    <property type="entry name" value="Trichothecene_AcTrans"/>
</dbReference>
<evidence type="ECO:0000313" key="5">
    <source>
        <dbReference type="Proteomes" id="UP000319578"/>
    </source>
</evidence>
<protein>
    <submittedName>
        <fullName evidence="2">N-acetyltransferase</fullName>
    </submittedName>
</protein>
<evidence type="ECO:0000259" key="1">
    <source>
        <dbReference type="PROSITE" id="PS51186"/>
    </source>
</evidence>
<dbReference type="EMBL" id="LGIQ01000009">
    <property type="protein sequence ID" value="KNB70765.1"/>
    <property type="molecule type" value="Genomic_DNA"/>
</dbReference>
<dbReference type="InterPro" id="IPR000182">
    <property type="entry name" value="GNAT_dom"/>
</dbReference>
<dbReference type="AlphaFoldDB" id="A0A0K9YRE7"/>
<feature type="domain" description="N-acetyltransferase" evidence="1">
    <location>
        <begin position="125"/>
        <end position="261"/>
    </location>
</feature>
<dbReference type="InterPro" id="IPR016181">
    <property type="entry name" value="Acyl_CoA_acyltransferase"/>
</dbReference>
<dbReference type="CDD" id="cd04301">
    <property type="entry name" value="NAT_SF"/>
    <property type="match status" value="1"/>
</dbReference>